<protein>
    <submittedName>
        <fullName evidence="2">Uncharacterized protein</fullName>
    </submittedName>
</protein>
<gene>
    <name evidence="2" type="ORF">F0A17_04420</name>
</gene>
<evidence type="ECO:0000256" key="1">
    <source>
        <dbReference type="SAM" id="MobiDB-lite"/>
    </source>
</evidence>
<organism evidence="2 3">
    <name type="scientific">Billgrantia pellis</name>
    <dbReference type="NCBI Taxonomy" id="2606936"/>
    <lineage>
        <taxon>Bacteria</taxon>
        <taxon>Pseudomonadati</taxon>
        <taxon>Pseudomonadota</taxon>
        <taxon>Gammaproteobacteria</taxon>
        <taxon>Oceanospirillales</taxon>
        <taxon>Halomonadaceae</taxon>
        <taxon>Billgrantia</taxon>
    </lineage>
</organism>
<feature type="region of interest" description="Disordered" evidence="1">
    <location>
        <begin position="32"/>
        <end position="83"/>
    </location>
</feature>
<dbReference type="RefSeq" id="WP_149327154.1">
    <property type="nucleotide sequence ID" value="NZ_VTPY01000002.1"/>
</dbReference>
<dbReference type="Proteomes" id="UP000486760">
    <property type="component" value="Unassembled WGS sequence"/>
</dbReference>
<accession>A0A7V7G537</accession>
<evidence type="ECO:0000313" key="3">
    <source>
        <dbReference type="Proteomes" id="UP000486760"/>
    </source>
</evidence>
<keyword evidence="3" id="KW-1185">Reference proteome</keyword>
<proteinExistence type="predicted"/>
<comment type="caution">
    <text evidence="2">The sequence shown here is derived from an EMBL/GenBank/DDBJ whole genome shotgun (WGS) entry which is preliminary data.</text>
</comment>
<evidence type="ECO:0000313" key="2">
    <source>
        <dbReference type="EMBL" id="KAA0013614.1"/>
    </source>
</evidence>
<sequence>MTRTARVEPIREERQEATVVSGWRVVDVTDPNLPQEISRHETEPDAIRAARDFEHETSLQPGSAPDDTQDYDASDPQGGKELP</sequence>
<name>A0A7V7G537_9GAMM</name>
<reference evidence="2 3" key="1">
    <citation type="submission" date="2019-08" db="EMBL/GenBank/DDBJ databases">
        <title>Bioinformatics analysis of the strain L3 and L5.</title>
        <authorList>
            <person name="Li X."/>
        </authorList>
    </citation>
    <scope>NUCLEOTIDE SEQUENCE [LARGE SCALE GENOMIC DNA]</scope>
    <source>
        <strain evidence="2 3">L5</strain>
    </source>
</reference>
<dbReference type="AlphaFoldDB" id="A0A7V7G537"/>
<feature type="compositionally biased region" description="Basic and acidic residues" evidence="1">
    <location>
        <begin position="37"/>
        <end position="57"/>
    </location>
</feature>
<dbReference type="EMBL" id="VTPY01000002">
    <property type="protein sequence ID" value="KAA0013614.1"/>
    <property type="molecule type" value="Genomic_DNA"/>
</dbReference>